<comment type="caution">
    <text evidence="9">The sequence shown here is derived from an EMBL/GenBank/DDBJ whole genome shotgun (WGS) entry which is preliminary data.</text>
</comment>
<feature type="transmembrane region" description="Helical" evidence="7">
    <location>
        <begin position="20"/>
        <end position="37"/>
    </location>
</feature>
<comment type="subcellular location">
    <subcellularLocation>
        <location evidence="1">Cell membrane</location>
        <topology evidence="1">Multi-pass membrane protein</topology>
    </subcellularLocation>
</comment>
<evidence type="ECO:0000256" key="7">
    <source>
        <dbReference type="SAM" id="Phobius"/>
    </source>
</evidence>
<dbReference type="PANTHER" id="PTHR47371">
    <property type="entry name" value="LIPOTEICHOIC ACID SYNTHASE"/>
    <property type="match status" value="1"/>
</dbReference>
<keyword evidence="3 7" id="KW-0812">Transmembrane</keyword>
<organism evidence="9 10">
    <name type="scientific">Halomonas halophila</name>
    <dbReference type="NCBI Taxonomy" id="29573"/>
    <lineage>
        <taxon>Bacteria</taxon>
        <taxon>Pseudomonadati</taxon>
        <taxon>Pseudomonadota</taxon>
        <taxon>Gammaproteobacteria</taxon>
        <taxon>Oceanospirillales</taxon>
        <taxon>Halomonadaceae</taxon>
        <taxon>Halomonas</taxon>
    </lineage>
</organism>
<evidence type="ECO:0000256" key="4">
    <source>
        <dbReference type="ARBA" id="ARBA00022989"/>
    </source>
</evidence>
<sequence>MRNRTNAEDAIPARLKRPRGWALLTLGVALGFAAVTVTRLPTLALWPIAAGWLWLAHRLRWGEDAAAPMPRRRWPWSLLPLSLWGIYVYLADSFGEVDLGAVFFHLQAGISDHGGGERLVAAVLYTLAMLAVLAAFTWLVRRDGRWARHERLLAAVLLLGNPMLLGLGQRGMAFVTEDGAWLDRRYVPPVIQAAPADPPNLLVLYLESLERTYADRERFGDAYGPLAELGRRGVVFEGIRQLDNTGWTMAGMIASQCGTPLMPAGLLHDSQFEPLDRVVPGVDCLGDLLSAQGYALSYLGGASTRFAGKGRFYTGHGVTRVRGRETLAPRLEDPDYLNSWGLYDDSLYAFTREEIRRREAEGGPWGVIALSLGTHPPAGYPARACEARQGDHDGEDILYAVECSAWLAKRLVERLEAEGLLANTLVVLASDHLTMRVSAWEQLIAGPRANTLMLLHNDLIPRRLDREGSTLDVLPTVLEAMGFRIAHHRAGLGVSLLSREPTLVERHGLEAINARLKEETALQRRLWEGLDLPRPEPASVRAEHSGEEPRALPEKSASEG</sequence>
<accession>A0ABQ0U3U5</accession>
<dbReference type="Gene3D" id="3.40.720.10">
    <property type="entry name" value="Alkaline Phosphatase, subunit A"/>
    <property type="match status" value="1"/>
</dbReference>
<dbReference type="InterPro" id="IPR017850">
    <property type="entry name" value="Alkaline_phosphatase_core_sf"/>
</dbReference>
<evidence type="ECO:0000256" key="2">
    <source>
        <dbReference type="ARBA" id="ARBA00022475"/>
    </source>
</evidence>
<evidence type="ECO:0000256" key="5">
    <source>
        <dbReference type="ARBA" id="ARBA00023136"/>
    </source>
</evidence>
<dbReference type="SUPFAM" id="SSF53649">
    <property type="entry name" value="Alkaline phosphatase-like"/>
    <property type="match status" value="1"/>
</dbReference>
<feature type="region of interest" description="Disordered" evidence="6">
    <location>
        <begin position="533"/>
        <end position="560"/>
    </location>
</feature>
<proteinExistence type="predicted"/>
<evidence type="ECO:0000256" key="1">
    <source>
        <dbReference type="ARBA" id="ARBA00004651"/>
    </source>
</evidence>
<feature type="transmembrane region" description="Helical" evidence="7">
    <location>
        <begin position="43"/>
        <end position="61"/>
    </location>
</feature>
<keyword evidence="2" id="KW-1003">Cell membrane</keyword>
<dbReference type="InterPro" id="IPR050448">
    <property type="entry name" value="OpgB/LTA_synthase_biosynth"/>
</dbReference>
<dbReference type="Proteomes" id="UP000321121">
    <property type="component" value="Unassembled WGS sequence"/>
</dbReference>
<protein>
    <recommendedName>
        <fullName evidence="8">Sulfatase N-terminal domain-containing protein</fullName>
    </recommendedName>
</protein>
<evidence type="ECO:0000256" key="6">
    <source>
        <dbReference type="SAM" id="MobiDB-lite"/>
    </source>
</evidence>
<evidence type="ECO:0000313" key="10">
    <source>
        <dbReference type="Proteomes" id="UP000321121"/>
    </source>
</evidence>
<feature type="transmembrane region" description="Helical" evidence="7">
    <location>
        <begin position="152"/>
        <end position="168"/>
    </location>
</feature>
<feature type="domain" description="Sulfatase N-terminal" evidence="8">
    <location>
        <begin position="268"/>
        <end position="482"/>
    </location>
</feature>
<dbReference type="InterPro" id="IPR000917">
    <property type="entry name" value="Sulfatase_N"/>
</dbReference>
<keyword evidence="4 7" id="KW-1133">Transmembrane helix</keyword>
<dbReference type="RefSeq" id="WP_379825964.1">
    <property type="nucleotide sequence ID" value="NZ_BJUS01000017.1"/>
</dbReference>
<gene>
    <name evidence="9" type="ORF">HHA04nite_16950</name>
</gene>
<name>A0ABQ0U3U5_9GAMM</name>
<keyword evidence="5 7" id="KW-0472">Membrane</keyword>
<evidence type="ECO:0000256" key="3">
    <source>
        <dbReference type="ARBA" id="ARBA00022692"/>
    </source>
</evidence>
<dbReference type="Pfam" id="PF00884">
    <property type="entry name" value="Sulfatase"/>
    <property type="match status" value="1"/>
</dbReference>
<reference evidence="9 10" key="1">
    <citation type="submission" date="2019-07" db="EMBL/GenBank/DDBJ databases">
        <title>Whole genome shotgun sequence of Halomonas halophila NBRC 102604.</title>
        <authorList>
            <person name="Hosoyama A."/>
            <person name="Uohara A."/>
            <person name="Ohji S."/>
            <person name="Ichikawa N."/>
        </authorList>
    </citation>
    <scope>NUCLEOTIDE SEQUENCE [LARGE SCALE GENOMIC DNA]</scope>
    <source>
        <strain evidence="9 10">NBRC 102604</strain>
    </source>
</reference>
<evidence type="ECO:0000259" key="8">
    <source>
        <dbReference type="Pfam" id="PF00884"/>
    </source>
</evidence>
<dbReference type="EMBL" id="BJUS01000017">
    <property type="protein sequence ID" value="GEK73151.1"/>
    <property type="molecule type" value="Genomic_DNA"/>
</dbReference>
<feature type="transmembrane region" description="Helical" evidence="7">
    <location>
        <begin position="119"/>
        <end position="140"/>
    </location>
</feature>
<dbReference type="PANTHER" id="PTHR47371:SF3">
    <property type="entry name" value="PHOSPHOGLYCEROL TRANSFERASE I"/>
    <property type="match status" value="1"/>
</dbReference>
<evidence type="ECO:0000313" key="9">
    <source>
        <dbReference type="EMBL" id="GEK73151.1"/>
    </source>
</evidence>
<feature type="compositionally biased region" description="Basic and acidic residues" evidence="6">
    <location>
        <begin position="541"/>
        <end position="560"/>
    </location>
</feature>
<keyword evidence="10" id="KW-1185">Reference proteome</keyword>
<feature type="transmembrane region" description="Helical" evidence="7">
    <location>
        <begin position="73"/>
        <end position="90"/>
    </location>
</feature>
<dbReference type="CDD" id="cd16015">
    <property type="entry name" value="LTA_synthase"/>
    <property type="match status" value="1"/>
</dbReference>